<keyword evidence="2" id="KW-1185">Reference proteome</keyword>
<dbReference type="Gramene" id="OIW09871">
    <property type="protein sequence ID" value="OIW09871"/>
    <property type="gene ID" value="TanjilG_24526"/>
</dbReference>
<name>A0A1J7HAH6_LUPAN</name>
<evidence type="ECO:0000313" key="1">
    <source>
        <dbReference type="EMBL" id="OIW09871.1"/>
    </source>
</evidence>
<evidence type="ECO:0000313" key="2">
    <source>
        <dbReference type="Proteomes" id="UP000188354"/>
    </source>
</evidence>
<protein>
    <submittedName>
        <fullName evidence="1">Uncharacterized protein</fullName>
    </submittedName>
</protein>
<dbReference type="AlphaFoldDB" id="A0A1J7HAH6"/>
<dbReference type="Proteomes" id="UP000188354">
    <property type="component" value="Chromosome LG06"/>
</dbReference>
<organism evidence="1 2">
    <name type="scientific">Lupinus angustifolius</name>
    <name type="common">Narrow-leaved blue lupine</name>
    <dbReference type="NCBI Taxonomy" id="3871"/>
    <lineage>
        <taxon>Eukaryota</taxon>
        <taxon>Viridiplantae</taxon>
        <taxon>Streptophyta</taxon>
        <taxon>Embryophyta</taxon>
        <taxon>Tracheophyta</taxon>
        <taxon>Spermatophyta</taxon>
        <taxon>Magnoliopsida</taxon>
        <taxon>eudicotyledons</taxon>
        <taxon>Gunneridae</taxon>
        <taxon>Pentapetalae</taxon>
        <taxon>rosids</taxon>
        <taxon>fabids</taxon>
        <taxon>Fabales</taxon>
        <taxon>Fabaceae</taxon>
        <taxon>Papilionoideae</taxon>
        <taxon>50 kb inversion clade</taxon>
        <taxon>genistoids sensu lato</taxon>
        <taxon>core genistoids</taxon>
        <taxon>Genisteae</taxon>
        <taxon>Lupinus</taxon>
    </lineage>
</organism>
<proteinExistence type="predicted"/>
<reference evidence="1 2" key="1">
    <citation type="journal article" date="2017" name="Plant Biotechnol. J.">
        <title>A comprehensive draft genome sequence for lupin (Lupinus angustifolius), an emerging health food: insights into plant-microbe interactions and legume evolution.</title>
        <authorList>
            <person name="Hane J.K."/>
            <person name="Ming Y."/>
            <person name="Kamphuis L.G."/>
            <person name="Nelson M.N."/>
            <person name="Garg G."/>
            <person name="Atkins C.A."/>
            <person name="Bayer P.E."/>
            <person name="Bravo A."/>
            <person name="Bringans S."/>
            <person name="Cannon S."/>
            <person name="Edwards D."/>
            <person name="Foley R."/>
            <person name="Gao L.L."/>
            <person name="Harrison M.J."/>
            <person name="Huang W."/>
            <person name="Hurgobin B."/>
            <person name="Li S."/>
            <person name="Liu C.W."/>
            <person name="McGrath A."/>
            <person name="Morahan G."/>
            <person name="Murray J."/>
            <person name="Weller J."/>
            <person name="Jian J."/>
            <person name="Singh K.B."/>
        </authorList>
    </citation>
    <scope>NUCLEOTIDE SEQUENCE [LARGE SCALE GENOMIC DNA]</scope>
    <source>
        <strain evidence="2">cv. Tanjil</strain>
        <tissue evidence="1">Whole plant</tissue>
    </source>
</reference>
<accession>A0A1J7HAH6</accession>
<gene>
    <name evidence="1" type="ORF">TanjilG_24526</name>
</gene>
<sequence length="156" mass="17855">MILYANNDAHMIRTNDEVVPSYNTQMANHFVNCTRTKFGAPDPVVAACCIENDQNFHADASVSHRAKSISWCCCITRPRTKPNHVDHYYRTLDQCREFSRSTSFNVGRLGFGHEPASLDQGLANRVSNRNPYLVQSRITCDTSKRPMFLMSFRMLF</sequence>
<dbReference type="EMBL" id="CM007366">
    <property type="protein sequence ID" value="OIW09871.1"/>
    <property type="molecule type" value="Genomic_DNA"/>
</dbReference>